<organism evidence="8 9">
    <name type="scientific">Serratia sp. (strain ATCC 39006)</name>
    <name type="common">Prodigiosinella confusarubida</name>
    <dbReference type="NCBI Taxonomy" id="104623"/>
    <lineage>
        <taxon>Bacteria</taxon>
        <taxon>Pseudomonadati</taxon>
        <taxon>Pseudomonadota</taxon>
        <taxon>Gammaproteobacteria</taxon>
        <taxon>Enterobacterales</taxon>
        <taxon>Pectobacteriaceae</taxon>
        <taxon>Prodigiosinella</taxon>
    </lineage>
</organism>
<dbReference type="EMBL" id="CP025085">
    <property type="protein sequence ID" value="AUG98657.1"/>
    <property type="molecule type" value="Genomic_DNA"/>
</dbReference>
<keyword evidence="3 5" id="KW-1133">Transmembrane helix</keyword>
<dbReference type="AlphaFoldDB" id="A0A2I5T262"/>
<dbReference type="KEGG" id="serq:CWC46_01740"/>
<evidence type="ECO:0000313" key="9">
    <source>
        <dbReference type="Proteomes" id="UP000017700"/>
    </source>
</evidence>
<dbReference type="InterPro" id="IPR003807">
    <property type="entry name" value="DUF202"/>
</dbReference>
<dbReference type="RefSeq" id="WP_021013883.1">
    <property type="nucleotide sequence ID" value="NZ_CP025084.1"/>
</dbReference>
<dbReference type="OrthoDB" id="3701077at2"/>
<keyword evidence="9" id="KW-1185">Reference proteome</keyword>
<reference evidence="8 9" key="1">
    <citation type="journal article" date="2013" name="Genome Announc.">
        <title>Draft genome sequence of Serratia sp. strain ATCC 39006, a model bacterium for analysis of the biosynthesis and regulation of prodigiosin, a carbapenem, and gas vesicles.</title>
        <authorList>
            <person name="Fineran P.C."/>
            <person name="Iglesias Cans M.C."/>
            <person name="Ramsay J.P."/>
            <person name="Wilf N.M."/>
            <person name="Cossyleon D."/>
            <person name="McNeil M.B."/>
            <person name="Williamson N.R."/>
            <person name="Monson R.E."/>
            <person name="Becher S.A."/>
            <person name="Stanton J.A."/>
            <person name="Brugger K."/>
            <person name="Brown S.D."/>
            <person name="Salmond G.P."/>
        </authorList>
    </citation>
    <scope>NUCLEOTIDE SEQUENCE [LARGE SCALE GENOMIC DNA]</scope>
    <source>
        <strain evidence="8">ATCC 39006</strain>
        <strain evidence="9">ATCC 39006 / SC 11482</strain>
    </source>
</reference>
<evidence type="ECO:0000259" key="6">
    <source>
        <dbReference type="Pfam" id="PF02656"/>
    </source>
</evidence>
<feature type="domain" description="DUF202" evidence="6">
    <location>
        <begin position="10"/>
        <end position="71"/>
    </location>
</feature>
<dbReference type="STRING" id="104623.Ser39006_00608"/>
<keyword evidence="4 5" id="KW-0472">Membrane</keyword>
<reference evidence="8" key="4">
    <citation type="submission" date="2017-11" db="EMBL/GenBank/DDBJ databases">
        <title>Complete genome sequence of Serratia sp. ATCC 39006.</title>
        <authorList>
            <person name="Hampton H.G."/>
            <person name="Jackson S.A."/>
            <person name="Jauregui R."/>
            <person name="Poulter G.T.M."/>
            <person name="Salmond G.P.C."/>
            <person name="Fineran P.C."/>
        </authorList>
    </citation>
    <scope>NUCLEOTIDE SEQUENCE</scope>
    <source>
        <strain evidence="8">ATCC 39006</strain>
    </source>
</reference>
<feature type="transmembrane region" description="Helical" evidence="5">
    <location>
        <begin position="20"/>
        <end position="37"/>
    </location>
</feature>
<name>A0A2I5T262_SERS3</name>
<evidence type="ECO:0000313" key="10">
    <source>
        <dbReference type="Proteomes" id="UP000233778"/>
    </source>
</evidence>
<evidence type="ECO:0000256" key="3">
    <source>
        <dbReference type="ARBA" id="ARBA00022989"/>
    </source>
</evidence>
<sequence length="114" mass="12663">MVNNLTSHRDPGLQPERTGLAWSRTAFLMLVNSVLLLKAGSMKNQMVMLVAGILLLLVTLVMYIWSALRLRFILHTNHPCSGLTIHMARFFTLAIVATALLVALLNIIHLITMA</sequence>
<reference evidence="7 10" key="3">
    <citation type="submission" date="2017-11" db="EMBL/GenBank/DDBJ databases">
        <title>Complete genome sequence of Serratia sp. ATCC 39006 LacA.</title>
        <authorList>
            <person name="Hampton H.G."/>
            <person name="Jackson S.A."/>
            <person name="Jauregui R."/>
            <person name="Poulter G.T.M."/>
            <person name="Salmond G.P.C."/>
            <person name="Fineran P.C."/>
        </authorList>
    </citation>
    <scope>NUCLEOTIDE SEQUENCE [LARGE SCALE GENOMIC DNA]</scope>
    <source>
        <strain evidence="7 10">ATCC 39006</strain>
    </source>
</reference>
<feature type="transmembrane region" description="Helical" evidence="5">
    <location>
        <begin position="49"/>
        <end position="68"/>
    </location>
</feature>
<keyword evidence="2 5" id="KW-0812">Transmembrane</keyword>
<dbReference type="Proteomes" id="UP000017700">
    <property type="component" value="Chromosome"/>
</dbReference>
<dbReference type="KEGG" id="sera:Ser39006_001740"/>
<dbReference type="Pfam" id="PF02656">
    <property type="entry name" value="DUF202"/>
    <property type="match status" value="1"/>
</dbReference>
<feature type="transmembrane region" description="Helical" evidence="5">
    <location>
        <begin position="88"/>
        <end position="111"/>
    </location>
</feature>
<evidence type="ECO:0000256" key="4">
    <source>
        <dbReference type="ARBA" id="ARBA00023136"/>
    </source>
</evidence>
<gene>
    <name evidence="7" type="ORF">CWC46_01740</name>
    <name evidence="8" type="ORF">Ser39006_001740</name>
</gene>
<evidence type="ECO:0000256" key="2">
    <source>
        <dbReference type="ARBA" id="ARBA00022692"/>
    </source>
</evidence>
<evidence type="ECO:0000313" key="7">
    <source>
        <dbReference type="EMBL" id="AUG98657.1"/>
    </source>
</evidence>
<dbReference type="Proteomes" id="UP000233778">
    <property type="component" value="Chromosome"/>
</dbReference>
<evidence type="ECO:0000313" key="8">
    <source>
        <dbReference type="EMBL" id="AUH02972.1"/>
    </source>
</evidence>
<evidence type="ECO:0000256" key="5">
    <source>
        <dbReference type="SAM" id="Phobius"/>
    </source>
</evidence>
<protein>
    <submittedName>
        <fullName evidence="8">DUF202 domain-containing protein</fullName>
    </submittedName>
</protein>
<proteinExistence type="predicted"/>
<evidence type="ECO:0000256" key="1">
    <source>
        <dbReference type="ARBA" id="ARBA00004127"/>
    </source>
</evidence>
<dbReference type="GO" id="GO:0012505">
    <property type="term" value="C:endomembrane system"/>
    <property type="evidence" value="ECO:0007669"/>
    <property type="project" value="UniProtKB-SubCell"/>
</dbReference>
<dbReference type="EMBL" id="CP025084">
    <property type="protein sequence ID" value="AUH02972.1"/>
    <property type="molecule type" value="Genomic_DNA"/>
</dbReference>
<accession>A0A2I5T262</accession>
<reference evidence="8" key="2">
    <citation type="submission" date="2013-09" db="EMBL/GenBank/DDBJ databases">
        <authorList>
            <person name="Wang G."/>
            <person name="Yang Y."/>
            <person name="Su Y."/>
        </authorList>
    </citation>
    <scope>NUCLEOTIDE SEQUENCE</scope>
    <source>
        <strain evidence="8">ATCC 39006</strain>
    </source>
</reference>
<comment type="subcellular location">
    <subcellularLocation>
        <location evidence="1">Endomembrane system</location>
        <topology evidence="1">Multi-pass membrane protein</topology>
    </subcellularLocation>
</comment>